<organism evidence="2 3">
    <name type="scientific">Terribacillus saccharophilus</name>
    <dbReference type="NCBI Taxonomy" id="361277"/>
    <lineage>
        <taxon>Bacteria</taxon>
        <taxon>Bacillati</taxon>
        <taxon>Bacillota</taxon>
        <taxon>Bacilli</taxon>
        <taxon>Bacillales</taxon>
        <taxon>Bacillaceae</taxon>
        <taxon>Terribacillus</taxon>
    </lineage>
</organism>
<accession>A0AAX2EIT3</accession>
<reference evidence="2 3" key="1">
    <citation type="submission" date="2016-10" db="EMBL/GenBank/DDBJ databases">
        <authorList>
            <person name="Varghese N."/>
            <person name="Submissions S."/>
        </authorList>
    </citation>
    <scope>NUCLEOTIDE SEQUENCE [LARGE SCALE GENOMIC DNA]</scope>
    <source>
        <strain evidence="2 3">DSM 21619</strain>
    </source>
</reference>
<evidence type="ECO:0000313" key="2">
    <source>
        <dbReference type="EMBL" id="SEN91586.1"/>
    </source>
</evidence>
<dbReference type="EMBL" id="FOCD01000004">
    <property type="protein sequence ID" value="SEN91586.1"/>
    <property type="molecule type" value="Genomic_DNA"/>
</dbReference>
<dbReference type="Proteomes" id="UP000199735">
    <property type="component" value="Unassembled WGS sequence"/>
</dbReference>
<feature type="transmembrane region" description="Helical" evidence="1">
    <location>
        <begin position="94"/>
        <end position="114"/>
    </location>
</feature>
<sequence>MIIWKKVSNKNNILYVDKRIYATGGLIAQTGFHLMAITWLVTVFFAVKAAIQKKIVQHRRWTIVNYSVTFAAVTLRVWLGGFMVVFGTTHYDVYYAYTAWLSWVPNILFILAYLQRKKSFDY</sequence>
<dbReference type="InterPro" id="IPR018750">
    <property type="entry name" value="DUF2306_membrane"/>
</dbReference>
<dbReference type="Pfam" id="PF10067">
    <property type="entry name" value="DUF2306"/>
    <property type="match status" value="1"/>
</dbReference>
<dbReference type="AlphaFoldDB" id="A0AAX2EIT3"/>
<keyword evidence="1" id="KW-1133">Transmembrane helix</keyword>
<dbReference type="RefSeq" id="WP_051747979.1">
    <property type="nucleotide sequence ID" value="NZ_CP008876.1"/>
</dbReference>
<feature type="transmembrane region" description="Helical" evidence="1">
    <location>
        <begin position="63"/>
        <end position="88"/>
    </location>
</feature>
<comment type="caution">
    <text evidence="2">The sequence shown here is derived from an EMBL/GenBank/DDBJ whole genome shotgun (WGS) entry which is preliminary data.</text>
</comment>
<feature type="transmembrane region" description="Helical" evidence="1">
    <location>
        <begin position="31"/>
        <end position="51"/>
    </location>
</feature>
<evidence type="ECO:0000313" key="3">
    <source>
        <dbReference type="Proteomes" id="UP000199735"/>
    </source>
</evidence>
<evidence type="ECO:0000256" key="1">
    <source>
        <dbReference type="SAM" id="Phobius"/>
    </source>
</evidence>
<proteinExistence type="predicted"/>
<gene>
    <name evidence="2" type="ORF">SAMN04489762_3070</name>
</gene>
<dbReference type="GeneID" id="34222128"/>
<protein>
    <submittedName>
        <fullName evidence="2">Predicted membrane protein</fullName>
    </submittedName>
</protein>
<keyword evidence="1" id="KW-0472">Membrane</keyword>
<keyword evidence="1" id="KW-0812">Transmembrane</keyword>
<name>A0AAX2EIT3_9BACI</name>